<reference evidence="9 10" key="1">
    <citation type="journal article" date="2024" name="Plant Biotechnol. J.">
        <title>Dendrobium thyrsiflorum genome and its molecular insights into genes involved in important horticultural traits.</title>
        <authorList>
            <person name="Chen B."/>
            <person name="Wang J.Y."/>
            <person name="Zheng P.J."/>
            <person name="Li K.L."/>
            <person name="Liang Y.M."/>
            <person name="Chen X.F."/>
            <person name="Zhang C."/>
            <person name="Zhao X."/>
            <person name="He X."/>
            <person name="Zhang G.Q."/>
            <person name="Liu Z.J."/>
            <person name="Xu Q."/>
        </authorList>
    </citation>
    <scope>NUCLEOTIDE SEQUENCE [LARGE SCALE GENOMIC DNA]</scope>
    <source>
        <strain evidence="9">GZMU011</strain>
    </source>
</reference>
<keyword evidence="5" id="KW-0064">Aspartyl protease</keyword>
<dbReference type="EMBL" id="JANQDX010000002">
    <property type="protein sequence ID" value="KAL0927800.1"/>
    <property type="molecule type" value="Genomic_DNA"/>
</dbReference>
<keyword evidence="10" id="KW-1185">Reference proteome</keyword>
<evidence type="ECO:0000256" key="1">
    <source>
        <dbReference type="ARBA" id="ARBA00004613"/>
    </source>
</evidence>
<dbReference type="Gene3D" id="2.40.70.10">
    <property type="entry name" value="Acid Proteases"/>
    <property type="match status" value="2"/>
</dbReference>
<dbReference type="PANTHER" id="PTHR47967:SF128">
    <property type="entry name" value="ASPARTIC PROTEINASE CDR1-LIKE"/>
    <property type="match status" value="1"/>
</dbReference>
<dbReference type="PROSITE" id="PS51767">
    <property type="entry name" value="PEPTIDASE_A1"/>
    <property type="match status" value="1"/>
</dbReference>
<dbReference type="PANTHER" id="PTHR47967">
    <property type="entry name" value="OS07G0603500 PROTEIN-RELATED"/>
    <property type="match status" value="1"/>
</dbReference>
<comment type="caution">
    <text evidence="9">The sequence shown here is derived from an EMBL/GenBank/DDBJ whole genome shotgun (WGS) entry which is preliminary data.</text>
</comment>
<evidence type="ECO:0000256" key="7">
    <source>
        <dbReference type="ARBA" id="ARBA00023180"/>
    </source>
</evidence>
<dbReference type="AlphaFoldDB" id="A0ABD0VTA0"/>
<evidence type="ECO:0000313" key="9">
    <source>
        <dbReference type="EMBL" id="KAL0927800.1"/>
    </source>
</evidence>
<evidence type="ECO:0000256" key="4">
    <source>
        <dbReference type="ARBA" id="ARBA00022670"/>
    </source>
</evidence>
<dbReference type="CDD" id="cd05476">
    <property type="entry name" value="pepsin_A_like_plant"/>
    <property type="match status" value="1"/>
</dbReference>
<dbReference type="InterPro" id="IPR032799">
    <property type="entry name" value="TAXi_C"/>
</dbReference>
<name>A0ABD0VTA0_DENTH</name>
<evidence type="ECO:0000256" key="3">
    <source>
        <dbReference type="ARBA" id="ARBA00022525"/>
    </source>
</evidence>
<dbReference type="InterPro" id="IPR021109">
    <property type="entry name" value="Peptidase_aspartic_dom_sf"/>
</dbReference>
<dbReference type="FunFam" id="2.40.70.10:FF:000050">
    <property type="entry name" value="Aspartic proteinase CDR1"/>
    <property type="match status" value="1"/>
</dbReference>
<dbReference type="InterPro" id="IPR051708">
    <property type="entry name" value="Plant_Aspart_Prot_A1"/>
</dbReference>
<dbReference type="GO" id="GO:0005576">
    <property type="term" value="C:extracellular region"/>
    <property type="evidence" value="ECO:0007669"/>
    <property type="project" value="UniProtKB-SubCell"/>
</dbReference>
<comment type="similarity">
    <text evidence="2">Belongs to the peptidase A1 family.</text>
</comment>
<evidence type="ECO:0000256" key="6">
    <source>
        <dbReference type="ARBA" id="ARBA00022801"/>
    </source>
</evidence>
<dbReference type="SUPFAM" id="SSF50630">
    <property type="entry name" value="Acid proteases"/>
    <property type="match status" value="1"/>
</dbReference>
<keyword evidence="3" id="KW-0964">Secreted</keyword>
<sequence length="434" mass="47206">MTTELLSFSFLLLLLLLLLLITPLFSTSFTMSGFTIQLIHKDSLLHPTTNLSTPHLTRLLAKASHSLSRSQALSSPSTILSPVIPHNADHLMKFSIGTPPVPVLAVMDTGSDLTWLRCLPCSDCLTRSVHLFNPFLSSTYQSLPPNSPKCKQFDPNTSPYTPTCSYKYCYGDGSFSSGFLSTETFTFESTKGEPISIPEITFGCGHNNSPSFDAELFGLAGLGGMSYSLISQLSPETGKRFSYCLSPFQDNTSTSFMSFGDKAKVTGKNVVSTPLVAKEDKTFYFVTLEGISVGGRMVDARGTGEGNMFIDSGTTVSLIDSEVFEKLGDLITEVVRLDWKMDAGNTFKCYETRRRELFPDITFHFAGGADVVLEPLNAFTEPSEDGLVCLAMQATNGTAIFGNMAQQNLHIGYDIVGRNVAFAATKCAELGKQL</sequence>
<dbReference type="InterPro" id="IPR032861">
    <property type="entry name" value="TAXi_N"/>
</dbReference>
<accession>A0ABD0VTA0</accession>
<gene>
    <name evidence="9" type="ORF">M5K25_002011</name>
</gene>
<keyword evidence="4" id="KW-0645">Protease</keyword>
<dbReference type="GO" id="GO:0004190">
    <property type="term" value="F:aspartic-type endopeptidase activity"/>
    <property type="evidence" value="ECO:0007669"/>
    <property type="project" value="UniProtKB-KW"/>
</dbReference>
<proteinExistence type="inferred from homology"/>
<evidence type="ECO:0000259" key="8">
    <source>
        <dbReference type="PROSITE" id="PS51767"/>
    </source>
</evidence>
<dbReference type="InterPro" id="IPR033121">
    <property type="entry name" value="PEPTIDASE_A1"/>
</dbReference>
<feature type="domain" description="Peptidase A1" evidence="8">
    <location>
        <begin position="90"/>
        <end position="423"/>
    </location>
</feature>
<comment type="subcellular location">
    <subcellularLocation>
        <location evidence="1">Secreted</location>
    </subcellularLocation>
</comment>
<evidence type="ECO:0000313" key="10">
    <source>
        <dbReference type="Proteomes" id="UP001552299"/>
    </source>
</evidence>
<dbReference type="Pfam" id="PF14543">
    <property type="entry name" value="TAXi_N"/>
    <property type="match status" value="1"/>
</dbReference>
<evidence type="ECO:0000256" key="2">
    <source>
        <dbReference type="ARBA" id="ARBA00007447"/>
    </source>
</evidence>
<dbReference type="Proteomes" id="UP001552299">
    <property type="component" value="Unassembled WGS sequence"/>
</dbReference>
<keyword evidence="6" id="KW-0378">Hydrolase</keyword>
<evidence type="ECO:0000256" key="5">
    <source>
        <dbReference type="ARBA" id="ARBA00022750"/>
    </source>
</evidence>
<dbReference type="InterPro" id="IPR034161">
    <property type="entry name" value="Pepsin-like_plant"/>
</dbReference>
<organism evidence="9 10">
    <name type="scientific">Dendrobium thyrsiflorum</name>
    <name type="common">Pinecone-like raceme dendrobium</name>
    <name type="synonym">Orchid</name>
    <dbReference type="NCBI Taxonomy" id="117978"/>
    <lineage>
        <taxon>Eukaryota</taxon>
        <taxon>Viridiplantae</taxon>
        <taxon>Streptophyta</taxon>
        <taxon>Embryophyta</taxon>
        <taxon>Tracheophyta</taxon>
        <taxon>Spermatophyta</taxon>
        <taxon>Magnoliopsida</taxon>
        <taxon>Liliopsida</taxon>
        <taxon>Asparagales</taxon>
        <taxon>Orchidaceae</taxon>
        <taxon>Epidendroideae</taxon>
        <taxon>Malaxideae</taxon>
        <taxon>Dendrobiinae</taxon>
        <taxon>Dendrobium</taxon>
    </lineage>
</organism>
<keyword evidence="7" id="KW-0325">Glycoprotein</keyword>
<dbReference type="GO" id="GO:0006508">
    <property type="term" value="P:proteolysis"/>
    <property type="evidence" value="ECO:0007669"/>
    <property type="project" value="UniProtKB-KW"/>
</dbReference>
<protein>
    <recommendedName>
        <fullName evidence="8">Peptidase A1 domain-containing protein</fullName>
    </recommendedName>
</protein>
<dbReference type="Pfam" id="PF14541">
    <property type="entry name" value="TAXi_C"/>
    <property type="match status" value="1"/>
</dbReference>